<dbReference type="OrthoDB" id="9779337at2"/>
<name>A0A0P1MUI5_9BACT</name>
<accession>A0A0N7MR23</accession>
<evidence type="ECO:0000313" key="1">
    <source>
        <dbReference type="EMBL" id="CUU06412.1"/>
    </source>
</evidence>
<organism evidence="1 2">
    <name type="scientific">Candidatus Kryptonium thompsonii</name>
    <dbReference type="NCBI Taxonomy" id="1633631"/>
    <lineage>
        <taxon>Bacteria</taxon>
        <taxon>Pseudomonadati</taxon>
        <taxon>Candidatus Kryptoniota</taxon>
        <taxon>Candidatus Kryptonium</taxon>
    </lineage>
</organism>
<protein>
    <submittedName>
        <fullName evidence="1">Phosphate-selective porin O and P</fullName>
    </submittedName>
</protein>
<evidence type="ECO:0000313" key="2">
    <source>
        <dbReference type="Proteomes" id="UP000182011"/>
    </source>
</evidence>
<sequence length="334" mass="38716">MKHIKSSLFVLFALLTLSHFIFSQVKTSGYLQYMYQAVFEENKTKETFTPGVINLKFSGALSENVKWEVQFGVKEMSFNKFLKDYCIELIDPIPGVKGLEVKFGQFKYYWSIERKEGSSERKTIYRSQVVSALVADRDRGLEISYTGLKNLRLALGLWNGEVVYKNLGTIYETIDYTRNLDDSGAKKDITGFASYNFEIDKNNALSLNAGFLAGSNDRLNVRDKKRYTLGLDAFLVNKNLHLRSEFIGGRDDNVKKQGYYLQLSYKFFDYLEPVVKYELWDNNTNVEGKSEWLTLGLYSKVLNYVVFRLNYVLKTEKPINVKNDELMFMVQVKF</sequence>
<accession>A0A0P1MUI5</accession>
<proteinExistence type="predicted"/>
<dbReference type="Gene3D" id="2.40.160.10">
    <property type="entry name" value="Porin"/>
    <property type="match status" value="1"/>
</dbReference>
<reference evidence="1 2" key="1">
    <citation type="submission" date="2015-11" db="EMBL/GenBank/DDBJ databases">
        <authorList>
            <person name="Zhang Y."/>
            <person name="Guo Z."/>
        </authorList>
    </citation>
    <scope>NUCLEOTIDE SEQUENCE [LARGE SCALE GENOMIC DNA]</scope>
    <source>
        <strain evidence="1">JGI-4</strain>
    </source>
</reference>
<accession>A0A0P1LV57</accession>
<accession>A0A0P1MBE1</accession>
<gene>
    <name evidence="1" type="ORF">JGI4_01492</name>
</gene>
<accession>A0A0S4N5E4</accession>
<dbReference type="EMBL" id="FAOP01000006">
    <property type="protein sequence ID" value="CUU06412.1"/>
    <property type="molecule type" value="Genomic_DNA"/>
</dbReference>
<dbReference type="RefSeq" id="WP_141651967.1">
    <property type="nucleotide sequence ID" value="NZ_CZVL01000031.1"/>
</dbReference>
<accession>A0A0P1P040</accession>
<dbReference type="InterPro" id="IPR023614">
    <property type="entry name" value="Porin_dom_sf"/>
</dbReference>
<accession>A0A0P1P725</accession>
<dbReference type="STRING" id="1633631.GCA_001442925_01487"/>
<dbReference type="AlphaFoldDB" id="A0A0P1MUI5"/>
<dbReference type="SUPFAM" id="SSF56935">
    <property type="entry name" value="Porins"/>
    <property type="match status" value="1"/>
</dbReference>
<dbReference type="Proteomes" id="UP000182011">
    <property type="component" value="Unassembled WGS sequence"/>
</dbReference>
<accession>A0A0P1LFB7</accession>
<accession>A0A0P1NTF9</accession>